<evidence type="ECO:0000313" key="20">
    <source>
        <dbReference type="Proteomes" id="UP000694557"/>
    </source>
</evidence>
<keyword evidence="8 16" id="KW-0130">Cell adhesion</keyword>
<dbReference type="Gene3D" id="3.40.50.410">
    <property type="entry name" value="von Willebrand factor, type A domain"/>
    <property type="match status" value="1"/>
</dbReference>
<feature type="repeat" description="FG-GAP" evidence="15">
    <location>
        <begin position="40"/>
        <end position="98"/>
    </location>
</feature>
<dbReference type="Gene3D" id="2.130.10.130">
    <property type="entry name" value="Integrin alpha, N-terminal"/>
    <property type="match status" value="1"/>
</dbReference>
<dbReference type="PANTHER" id="PTHR23220:SF21">
    <property type="entry name" value="INTEGRIN ALPHA-11"/>
    <property type="match status" value="1"/>
</dbReference>
<feature type="repeat" description="FG-GAP" evidence="15">
    <location>
        <begin position="482"/>
        <end position="543"/>
    </location>
</feature>
<dbReference type="AlphaFoldDB" id="A0A8C7JWJ9"/>
<dbReference type="Gene3D" id="2.60.40.1510">
    <property type="entry name" value="ntegrin, alpha v. Chain A, domain 3"/>
    <property type="match status" value="1"/>
</dbReference>
<keyword evidence="7" id="KW-0106">Calcium</keyword>
<dbReference type="CDD" id="cd01469">
    <property type="entry name" value="vWA_integrins_alpha_subunit"/>
    <property type="match status" value="1"/>
</dbReference>
<dbReference type="Proteomes" id="UP000694557">
    <property type="component" value="Unassembled WGS sequence"/>
</dbReference>
<dbReference type="Pfam" id="PF20805">
    <property type="entry name" value="Integrin_A_Ig_2"/>
    <property type="match status" value="1"/>
</dbReference>
<keyword evidence="6" id="KW-0677">Repeat</keyword>
<evidence type="ECO:0000259" key="18">
    <source>
        <dbReference type="PROSITE" id="PS50234"/>
    </source>
</evidence>
<keyword evidence="20" id="KW-1185">Reference proteome</keyword>
<dbReference type="InterPro" id="IPR036465">
    <property type="entry name" value="vWFA_dom_sf"/>
</dbReference>
<dbReference type="SMART" id="SM00191">
    <property type="entry name" value="Int_alpha"/>
    <property type="match status" value="5"/>
</dbReference>
<organism evidence="19 20">
    <name type="scientific">Oncorhynchus kisutch</name>
    <name type="common">Coho salmon</name>
    <name type="synonym">Salmo kisutch</name>
    <dbReference type="NCBI Taxonomy" id="8019"/>
    <lineage>
        <taxon>Eukaryota</taxon>
        <taxon>Metazoa</taxon>
        <taxon>Chordata</taxon>
        <taxon>Craniata</taxon>
        <taxon>Vertebrata</taxon>
        <taxon>Euteleostomi</taxon>
        <taxon>Actinopterygii</taxon>
        <taxon>Neopterygii</taxon>
        <taxon>Teleostei</taxon>
        <taxon>Protacanthopterygii</taxon>
        <taxon>Salmoniformes</taxon>
        <taxon>Salmonidae</taxon>
        <taxon>Salmoninae</taxon>
        <taxon>Oncorhynchus</taxon>
    </lineage>
</organism>
<dbReference type="InterPro" id="IPR018184">
    <property type="entry name" value="Integrin_alpha_C_CS"/>
</dbReference>
<dbReference type="Ensembl" id="ENSOKIT00005099788.1">
    <property type="protein sequence ID" value="ENSOKIP00005093385.1"/>
    <property type="gene ID" value="ENSOKIG00005039763.1"/>
</dbReference>
<dbReference type="PROSITE" id="PS51470">
    <property type="entry name" value="FG_GAP"/>
    <property type="match status" value="5"/>
</dbReference>
<dbReference type="InterPro" id="IPR013519">
    <property type="entry name" value="Int_alpha_beta-p"/>
</dbReference>
<feature type="repeat" description="FG-GAP" evidence="15">
    <location>
        <begin position="607"/>
        <end position="667"/>
    </location>
</feature>
<evidence type="ECO:0000256" key="11">
    <source>
        <dbReference type="ARBA" id="ARBA00023136"/>
    </source>
</evidence>
<dbReference type="GO" id="GO:0007229">
    <property type="term" value="P:integrin-mediated signaling pathway"/>
    <property type="evidence" value="ECO:0007669"/>
    <property type="project" value="UniProtKB-KW"/>
</dbReference>
<sequence>MWTNLQQVNVQLHISCSKCVILESYTTLLPCLRQCFNFDTKKYKIIEGSKEAQFGYTVQQHEAGGQKWLLVGAPFETSGQHQTGDIYKCPMDTSPNTNCTRLNLGKVSLNNVSERKDKMRLGMTLTSNPKDNSFVTCGPLWSYECGSSYYSTGICSRVNESFKFSKTISPAFQRCETYMDIMIVLDGSNSIYPWYEVQDFLINILQKFYIGPGQIQVGVVQYGSRVVHEFTLNDFRSVEEVVEAAKTIDQRGGEETRTALGINVARTEGFKRGGRKGAKKVMLVITDGESHDSPDLQKAMEDTEADNITMYAIAVLGYYNRRGINPEAFLKEIKYIASDPDDKHFFNVTDESALKDIVDALGERIFSLEGVNPNGTGFGLQMSQAGFSSHIVEDGILVGAVGAYDWNGAVLKETRHGKVVPPKSSYLEEFPEELKNHGAYLGYTVNSVVSAKGRQLYVAGAPRFNHTGKVIIFTLRNNGNLTILHSLKGQQIGSYYGSELAPLDIDGDGVTDFLLVAAPMFFSKGWERGKVYVYRVTQQNHFLLEGTLEVSDQSQNSRFGGAMAPIPDMNGDSYSEVVVGAPLEDDHQGAIYLFYGQLSGIQHKYRQRIGAAGFSAGLQYFGRSVHGMMDVNEDGLVDLAVGALGAAVLIWSRSVVRIQGKITFEPEKINTFNKDCRRGGKDVTCMSAIVCISLEARTRMQSHGVGVFDERRHPPRASLDDNDRQQQSRNLTLQRGEESCEHVHFYVQETADYGHPIVFVVKVGLQSPDQGPVLDHGWPTTFRTEIPFWNGCEGDDSCVPDLILHSRTDLLDRRQFCRPRERAAWALCHHQGASVGSERVVEASRRRLVVEARLENQGENAYGTTLNISHSHNLLFSSLIVKDHSDIQIECRAEDRERNDRTCNVSSPFMRSLTQVLYLISIVAGSCLVSSSPSEMSPEDNINNIFHPLKYEADLLFTRDSKPPRFEINSDHYRNKPGSSGPMFNLTYHIQNLGFFPVTDLQFAVDVFAVTKSGNHLFQIGNIDTDQVRGSVIIQCYNVALSIYINLLYTVATKYIGNLAPFVKFKTLELVTAASIELSPSSPVFLHEERPTRHIILEMRKEEDYKIPIWIIVGSTLGGLLLLALLILALWKLGFFNRQKQREEEEEQVANGKMPEER</sequence>
<comment type="similarity">
    <text evidence="2 16">Belongs to the integrin alpha chain family.</text>
</comment>
<evidence type="ECO:0000256" key="16">
    <source>
        <dbReference type="RuleBase" id="RU003762"/>
    </source>
</evidence>
<name>A0A8C7JWJ9_ONCKI</name>
<keyword evidence="9 16" id="KW-1133">Transmembrane helix</keyword>
<proteinExistence type="inferred from homology"/>
<evidence type="ECO:0000256" key="17">
    <source>
        <dbReference type="SAM" id="MobiDB-lite"/>
    </source>
</evidence>
<keyword evidence="13 16" id="KW-0675">Receptor</keyword>
<evidence type="ECO:0000256" key="9">
    <source>
        <dbReference type="ARBA" id="ARBA00022989"/>
    </source>
</evidence>
<dbReference type="PROSITE" id="PS00242">
    <property type="entry name" value="INTEGRIN_ALPHA"/>
    <property type="match status" value="1"/>
</dbReference>
<feature type="repeat" description="FG-GAP" evidence="15">
    <location>
        <begin position="545"/>
        <end position="603"/>
    </location>
</feature>
<dbReference type="InterPro" id="IPR013517">
    <property type="entry name" value="FG-GAP"/>
</dbReference>
<evidence type="ECO:0000256" key="1">
    <source>
        <dbReference type="ARBA" id="ARBA00004479"/>
    </source>
</evidence>
<dbReference type="InterPro" id="IPR002035">
    <property type="entry name" value="VWF_A"/>
</dbReference>
<dbReference type="InterPro" id="IPR028994">
    <property type="entry name" value="Integrin_alpha_N"/>
</dbReference>
<dbReference type="SUPFAM" id="SSF69179">
    <property type="entry name" value="Integrin domains"/>
    <property type="match status" value="2"/>
</dbReference>
<dbReference type="InterPro" id="IPR000413">
    <property type="entry name" value="Integrin_alpha"/>
</dbReference>
<gene>
    <name evidence="19" type="primary">ITGA11</name>
    <name evidence="19" type="synonym">itga11b</name>
</gene>
<dbReference type="GO" id="GO:0098609">
    <property type="term" value="P:cell-cell adhesion"/>
    <property type="evidence" value="ECO:0007669"/>
    <property type="project" value="TreeGrafter"/>
</dbReference>
<evidence type="ECO:0000256" key="2">
    <source>
        <dbReference type="ARBA" id="ARBA00008054"/>
    </source>
</evidence>
<dbReference type="GO" id="GO:0033627">
    <property type="term" value="P:cell adhesion mediated by integrin"/>
    <property type="evidence" value="ECO:0007669"/>
    <property type="project" value="TreeGrafter"/>
</dbReference>
<dbReference type="PRINTS" id="PR00453">
    <property type="entry name" value="VWFADOMAIN"/>
</dbReference>
<dbReference type="SMART" id="SM00327">
    <property type="entry name" value="VWA"/>
    <property type="match status" value="1"/>
</dbReference>
<dbReference type="SUPFAM" id="SSF53300">
    <property type="entry name" value="vWA-like"/>
    <property type="match status" value="1"/>
</dbReference>
<dbReference type="GO" id="GO:0007160">
    <property type="term" value="P:cell-matrix adhesion"/>
    <property type="evidence" value="ECO:0007669"/>
    <property type="project" value="TreeGrafter"/>
</dbReference>
<dbReference type="Pfam" id="PF08441">
    <property type="entry name" value="Integrin_A_Ig_1"/>
    <property type="match status" value="1"/>
</dbReference>
<evidence type="ECO:0000256" key="3">
    <source>
        <dbReference type="ARBA" id="ARBA00022692"/>
    </source>
</evidence>
<keyword evidence="5" id="KW-0732">Signal</keyword>
<evidence type="ECO:0000256" key="7">
    <source>
        <dbReference type="ARBA" id="ARBA00022837"/>
    </source>
</evidence>
<dbReference type="InterPro" id="IPR013649">
    <property type="entry name" value="Integrin_alpha_Ig-like_1"/>
</dbReference>
<dbReference type="SUPFAM" id="SSF69318">
    <property type="entry name" value="Integrin alpha N-terminal domain"/>
    <property type="match status" value="1"/>
</dbReference>
<dbReference type="GO" id="GO:0008305">
    <property type="term" value="C:integrin complex"/>
    <property type="evidence" value="ECO:0007669"/>
    <property type="project" value="InterPro"/>
</dbReference>
<keyword evidence="12" id="KW-1015">Disulfide bond</keyword>
<keyword evidence="11 16" id="KW-0472">Membrane</keyword>
<evidence type="ECO:0000256" key="4">
    <source>
        <dbReference type="ARBA" id="ARBA00022723"/>
    </source>
</evidence>
<feature type="transmembrane region" description="Helical" evidence="16">
    <location>
        <begin position="1107"/>
        <end position="1131"/>
    </location>
</feature>
<dbReference type="PROSITE" id="PS50234">
    <property type="entry name" value="VWFA"/>
    <property type="match status" value="1"/>
</dbReference>
<dbReference type="InterPro" id="IPR032695">
    <property type="entry name" value="Integrin_dom_sf"/>
</dbReference>
<dbReference type="Gene3D" id="2.60.40.1460">
    <property type="entry name" value="Integrin domains. Chain A, domain 2"/>
    <property type="match status" value="1"/>
</dbReference>
<dbReference type="GO" id="GO:0009897">
    <property type="term" value="C:external side of plasma membrane"/>
    <property type="evidence" value="ECO:0007669"/>
    <property type="project" value="TreeGrafter"/>
</dbReference>
<evidence type="ECO:0000256" key="13">
    <source>
        <dbReference type="ARBA" id="ARBA00023170"/>
    </source>
</evidence>
<dbReference type="Pfam" id="PF01839">
    <property type="entry name" value="FG-GAP"/>
    <property type="match status" value="2"/>
</dbReference>
<evidence type="ECO:0000256" key="14">
    <source>
        <dbReference type="ARBA" id="ARBA00023180"/>
    </source>
</evidence>
<protein>
    <submittedName>
        <fullName evidence="19">Integrin subunit alpha 11</fullName>
    </submittedName>
</protein>
<dbReference type="PANTHER" id="PTHR23220">
    <property type="entry name" value="INTEGRIN ALPHA"/>
    <property type="match status" value="1"/>
</dbReference>
<evidence type="ECO:0000256" key="10">
    <source>
        <dbReference type="ARBA" id="ARBA00023037"/>
    </source>
</evidence>
<evidence type="ECO:0000256" key="15">
    <source>
        <dbReference type="PROSITE-ProRule" id="PRU00803"/>
    </source>
</evidence>
<dbReference type="FunFam" id="3.40.50.410:FF:000012">
    <property type="entry name" value="Integrin, alpha 10"/>
    <property type="match status" value="1"/>
</dbReference>
<dbReference type="FunFam" id="1.20.5.930:FF:000005">
    <property type="entry name" value="Integrin, alpha 10"/>
    <property type="match status" value="1"/>
</dbReference>
<dbReference type="FunFam" id="2.130.10.130:FF:000004">
    <property type="entry name" value="Integrin subunit alpha 10"/>
    <property type="match status" value="1"/>
</dbReference>
<keyword evidence="3 16" id="KW-0812">Transmembrane</keyword>
<keyword evidence="14" id="KW-0325">Glycoprotein</keyword>
<comment type="subcellular location">
    <subcellularLocation>
        <location evidence="1 16">Membrane</location>
        <topology evidence="1 16">Single-pass type I membrane protein</topology>
    </subcellularLocation>
</comment>
<evidence type="ECO:0000256" key="12">
    <source>
        <dbReference type="ARBA" id="ARBA00023157"/>
    </source>
</evidence>
<evidence type="ECO:0000256" key="6">
    <source>
        <dbReference type="ARBA" id="ARBA00022737"/>
    </source>
</evidence>
<keyword evidence="4" id="KW-0479">Metal-binding</keyword>
<feature type="region of interest" description="Disordered" evidence="17">
    <location>
        <begin position="705"/>
        <end position="730"/>
    </location>
</feature>
<evidence type="ECO:0000256" key="5">
    <source>
        <dbReference type="ARBA" id="ARBA00022729"/>
    </source>
</evidence>
<dbReference type="PRINTS" id="PR01185">
    <property type="entry name" value="INTEGRINA"/>
</dbReference>
<accession>A0A8C7JWJ9</accession>
<feature type="domain" description="VWFA" evidence="18">
    <location>
        <begin position="180"/>
        <end position="361"/>
    </location>
</feature>
<dbReference type="InterPro" id="IPR048285">
    <property type="entry name" value="Integrin_alpha_Ig-like_2"/>
</dbReference>
<reference evidence="19" key="1">
    <citation type="submission" date="2025-08" db="UniProtKB">
        <authorList>
            <consortium name="Ensembl"/>
        </authorList>
    </citation>
    <scope>IDENTIFICATION</scope>
</reference>
<evidence type="ECO:0000313" key="19">
    <source>
        <dbReference type="Ensembl" id="ENSOKIP00005093385.1"/>
    </source>
</evidence>
<reference evidence="19" key="2">
    <citation type="submission" date="2025-09" db="UniProtKB">
        <authorList>
            <consortium name="Ensembl"/>
        </authorList>
    </citation>
    <scope>IDENTIFICATION</scope>
</reference>
<dbReference type="Gene3D" id="1.20.5.930">
    <property type="entry name" value="Bicelle-embedded integrin alpha(iib) transmembrane segment"/>
    <property type="match status" value="1"/>
</dbReference>
<evidence type="ECO:0000256" key="8">
    <source>
        <dbReference type="ARBA" id="ARBA00022889"/>
    </source>
</evidence>
<dbReference type="GO" id="GO:0005178">
    <property type="term" value="F:integrin binding"/>
    <property type="evidence" value="ECO:0007669"/>
    <property type="project" value="TreeGrafter"/>
</dbReference>
<feature type="compositionally biased region" description="Basic and acidic residues" evidence="17">
    <location>
        <begin position="708"/>
        <end position="726"/>
    </location>
</feature>
<dbReference type="Pfam" id="PF00092">
    <property type="entry name" value="VWA"/>
    <property type="match status" value="1"/>
</dbReference>
<keyword evidence="10 16" id="KW-0401">Integrin</keyword>
<dbReference type="GeneTree" id="ENSGT00940000155465"/>
<feature type="repeat" description="FG-GAP" evidence="15">
    <location>
        <begin position="370"/>
        <end position="422"/>
    </location>
</feature>
<dbReference type="GO" id="GO:0046872">
    <property type="term" value="F:metal ion binding"/>
    <property type="evidence" value="ECO:0007669"/>
    <property type="project" value="UniProtKB-KW"/>
</dbReference>